<keyword evidence="4" id="KW-1185">Reference proteome</keyword>
<organism evidence="3 4">
    <name type="scientific">Paenibacillus konkukensis</name>
    <dbReference type="NCBI Taxonomy" id="2020716"/>
    <lineage>
        <taxon>Bacteria</taxon>
        <taxon>Bacillati</taxon>
        <taxon>Bacillota</taxon>
        <taxon>Bacilli</taxon>
        <taxon>Bacillales</taxon>
        <taxon>Paenibacillaceae</taxon>
        <taxon>Paenibacillus</taxon>
    </lineage>
</organism>
<proteinExistence type="predicted"/>
<dbReference type="SUPFAM" id="SSF53850">
    <property type="entry name" value="Periplasmic binding protein-like II"/>
    <property type="match status" value="1"/>
</dbReference>
<evidence type="ECO:0000256" key="1">
    <source>
        <dbReference type="ARBA" id="ARBA00022729"/>
    </source>
</evidence>
<dbReference type="Proteomes" id="UP001057134">
    <property type="component" value="Chromosome"/>
</dbReference>
<reference evidence="3" key="2">
    <citation type="journal article" date="2021" name="J Anim Sci Technol">
        <title>Complete genome sequence of Paenibacillus konkukensis sp. nov. SK3146 as a potential probiotic strain.</title>
        <authorList>
            <person name="Jung H.I."/>
            <person name="Park S."/>
            <person name="Niu K.M."/>
            <person name="Lee S.W."/>
            <person name="Kothari D."/>
            <person name="Yi K.J."/>
            <person name="Kim S.K."/>
        </authorList>
    </citation>
    <scope>NUCLEOTIDE SEQUENCE</scope>
    <source>
        <strain evidence="3">SK3146</strain>
    </source>
</reference>
<keyword evidence="3" id="KW-0449">Lipoprotein</keyword>
<gene>
    <name evidence="3" type="primary">lipO_66</name>
    <name evidence="3" type="ORF">SK3146_05245</name>
</gene>
<dbReference type="InterPro" id="IPR050490">
    <property type="entry name" value="Bact_solute-bd_prot1"/>
</dbReference>
<evidence type="ECO:0000313" key="3">
    <source>
        <dbReference type="EMBL" id="UQZ85953.1"/>
    </source>
</evidence>
<protein>
    <submittedName>
        <fullName evidence="3">Lipoprotein LipO</fullName>
    </submittedName>
</protein>
<evidence type="ECO:0000256" key="2">
    <source>
        <dbReference type="SAM" id="SignalP"/>
    </source>
</evidence>
<feature type="signal peptide" evidence="2">
    <location>
        <begin position="1"/>
        <end position="25"/>
    </location>
</feature>
<dbReference type="EMBL" id="CP027059">
    <property type="protein sequence ID" value="UQZ85953.1"/>
    <property type="molecule type" value="Genomic_DNA"/>
</dbReference>
<dbReference type="Gene3D" id="3.40.190.10">
    <property type="entry name" value="Periplasmic binding protein-like II"/>
    <property type="match status" value="2"/>
</dbReference>
<reference evidence="3" key="1">
    <citation type="submission" date="2018-02" db="EMBL/GenBank/DDBJ databases">
        <authorList>
            <person name="Kim S.-K."/>
            <person name="Jung H.-I."/>
            <person name="Lee S.-W."/>
        </authorList>
    </citation>
    <scope>NUCLEOTIDE SEQUENCE</scope>
    <source>
        <strain evidence="3">SK3146</strain>
    </source>
</reference>
<dbReference type="RefSeq" id="WP_249861531.1">
    <property type="nucleotide sequence ID" value="NZ_CP027059.1"/>
</dbReference>
<dbReference type="PANTHER" id="PTHR43649">
    <property type="entry name" value="ARABINOSE-BINDING PROTEIN-RELATED"/>
    <property type="match status" value="1"/>
</dbReference>
<dbReference type="PANTHER" id="PTHR43649:SF33">
    <property type="entry name" value="POLYGALACTURONAN_RHAMNOGALACTURONAN-BINDING PROTEIN YTCQ"/>
    <property type="match status" value="1"/>
</dbReference>
<keyword evidence="1 2" id="KW-0732">Signal</keyword>
<evidence type="ECO:0000313" key="4">
    <source>
        <dbReference type="Proteomes" id="UP001057134"/>
    </source>
</evidence>
<feature type="chain" id="PRO_5046093291" evidence="2">
    <location>
        <begin position="26"/>
        <end position="513"/>
    </location>
</feature>
<sequence length="513" mass="56646">MKSKNRRRMAAGSLALILTMSGLLAACGKNSSKDQAGASGPLEVSVMTILLSASPPAADNPIKKAIEEATNSKLNIQWVSGNNYTDKLNVTLASGDIPDLVTINDPFSSVFRNAVSQGAFWDLTPYYKEYPNLGSKISDTAWELTKMQDGKNYGIPRPRPAEADQFLVIRKDWLDNLGLKVPTTTDELYTVMKAFAEKDPDKNGKNDTIPFAAYLNAPSDMASLGAIENSFTGANVKNDKWKLQDGKIVNTAFLPETRTAIEYMTNMYKDKLIPEDFASMKLSQASDLFKAGKAGMIVEKAGTMNDYYEKLKKVDPNFKPTDFYPITSINGFNPKGPGFSGMLSIPKSVPEAKMKQILKLVDTWMNDDVFAIQQYGFEGTHYTVQDGQKVINTEKLAADNGPDFNQIVYVADPYASSTKVYFPKDANDLFKSIQDERAKTSVADISTGLYSPTAVRALPEFEKKAQDLKTKIILGREPITAWDDFTAKMKNDPDIVKMSQELTEAYQKRAGGK</sequence>
<name>A0ABY4RUR0_9BACL</name>
<dbReference type="PROSITE" id="PS51257">
    <property type="entry name" value="PROKAR_LIPOPROTEIN"/>
    <property type="match status" value="1"/>
</dbReference>
<accession>A0ABY4RUR0</accession>